<dbReference type="SUPFAM" id="SSF53335">
    <property type="entry name" value="S-adenosyl-L-methionine-dependent methyltransferases"/>
    <property type="match status" value="1"/>
</dbReference>
<evidence type="ECO:0000256" key="1">
    <source>
        <dbReference type="ARBA" id="ARBA00022603"/>
    </source>
</evidence>
<dbReference type="PANTHER" id="PTHR44068:SF1">
    <property type="entry name" value="HYPOTHETICAL LOC100005854"/>
    <property type="match status" value="1"/>
</dbReference>
<dbReference type="Proteomes" id="UP000011083">
    <property type="component" value="Unassembled WGS sequence"/>
</dbReference>
<dbReference type="InterPro" id="IPR050447">
    <property type="entry name" value="Erg6_SMT_methyltransf"/>
</dbReference>
<dbReference type="Gene3D" id="3.40.50.150">
    <property type="entry name" value="Vaccinia Virus protein VP39"/>
    <property type="match status" value="1"/>
</dbReference>
<feature type="domain" description="SAM-dependent methyltransferase Erg6/SMT-type" evidence="7">
    <location>
        <begin position="56"/>
        <end position="344"/>
    </location>
</feature>
<dbReference type="OrthoDB" id="4310724at2759"/>
<gene>
    <name evidence="8" type="ORF">ACA1_193300</name>
</gene>
<dbReference type="EMBL" id="KB008052">
    <property type="protein sequence ID" value="ELR14527.1"/>
    <property type="molecule type" value="Genomic_DNA"/>
</dbReference>
<evidence type="ECO:0000259" key="7">
    <source>
        <dbReference type="PROSITE" id="PS51685"/>
    </source>
</evidence>
<dbReference type="GO" id="GO:0005783">
    <property type="term" value="C:endoplasmic reticulum"/>
    <property type="evidence" value="ECO:0007669"/>
    <property type="project" value="TreeGrafter"/>
</dbReference>
<keyword evidence="2 5" id="KW-0808">Transferase</keyword>
<comment type="similarity">
    <text evidence="4 5 6">Belongs to the class I-like SAM-binding methyltransferase superfamily. Erg6/SMT family.</text>
</comment>
<keyword evidence="1 5" id="KW-0489">Methyltransferase</keyword>
<dbReference type="Pfam" id="PF08241">
    <property type="entry name" value="Methyltransf_11"/>
    <property type="match status" value="1"/>
</dbReference>
<dbReference type="InterPro" id="IPR030384">
    <property type="entry name" value="MeTrfase_SMT"/>
</dbReference>
<dbReference type="OMA" id="AFNKAMH"/>
<dbReference type="STRING" id="1257118.L8GNG7"/>
<accession>L8GNG7</accession>
<organism evidence="8 9">
    <name type="scientific">Acanthamoeba castellanii (strain ATCC 30010 / Neff)</name>
    <dbReference type="NCBI Taxonomy" id="1257118"/>
    <lineage>
        <taxon>Eukaryota</taxon>
        <taxon>Amoebozoa</taxon>
        <taxon>Discosea</taxon>
        <taxon>Longamoebia</taxon>
        <taxon>Centramoebida</taxon>
        <taxon>Acanthamoebidae</taxon>
        <taxon>Acanthamoeba</taxon>
    </lineage>
</organism>
<sequence length="349" mass="39257">MSMEGDNKRATTIINYESLARDQVKKEVDGYIKLFTAEDASVEERKAKYETLVNSFYDLVTNFYEYGWGQSFHFAPRHRFESFEASIARHEMYLAHRLHLEKGQVALDVGCGVGGPARCIARFSEANIVGLNNNDYQIGRAKLLTKEARLEHLINYMKADFMHIPAEDNTYDAVYSVEATCHAPDKVGVYSELFRVLKPGGLYATYEWVVTESFDENDPDHVKIKKGIEIGNGLPELEKPSQIADALKQAGFEIIDNVDVAKNADAETPWYLSLSGSFSLTGFKHTRIGRSVTHMAVSTLEYLKIAPEGTTRVSQMLCETADDLVEGGKKDVFTPMHFFLARKPLAKDE</sequence>
<evidence type="ECO:0000256" key="5">
    <source>
        <dbReference type="PROSITE-ProRule" id="PRU01022"/>
    </source>
</evidence>
<dbReference type="CDD" id="cd02440">
    <property type="entry name" value="AdoMet_MTases"/>
    <property type="match status" value="1"/>
</dbReference>
<dbReference type="VEuPathDB" id="AmoebaDB:ACA1_193300"/>
<dbReference type="AlphaFoldDB" id="L8GNG7"/>
<evidence type="ECO:0000256" key="2">
    <source>
        <dbReference type="ARBA" id="ARBA00022679"/>
    </source>
</evidence>
<keyword evidence="9" id="KW-1185">Reference proteome</keyword>
<dbReference type="EC" id="2.1.1.-" evidence="6"/>
<dbReference type="InterPro" id="IPR013705">
    <property type="entry name" value="Sterol_MeTrfase_C"/>
</dbReference>
<dbReference type="InterPro" id="IPR013216">
    <property type="entry name" value="Methyltransf_11"/>
</dbReference>
<dbReference type="GO" id="GO:0016126">
    <property type="term" value="P:sterol biosynthetic process"/>
    <property type="evidence" value="ECO:0007669"/>
    <property type="project" value="TreeGrafter"/>
</dbReference>
<reference evidence="8 9" key="1">
    <citation type="journal article" date="2013" name="Genome Biol.">
        <title>Genome of Acanthamoeba castellanii highlights extensive lateral gene transfer and early evolution of tyrosine kinase signaling.</title>
        <authorList>
            <person name="Clarke M."/>
            <person name="Lohan A.J."/>
            <person name="Liu B."/>
            <person name="Lagkouvardos I."/>
            <person name="Roy S."/>
            <person name="Zafar N."/>
            <person name="Bertelli C."/>
            <person name="Schilde C."/>
            <person name="Kianianmomeni A."/>
            <person name="Burglin T.R."/>
            <person name="Frech C."/>
            <person name="Turcotte B."/>
            <person name="Kopec K.O."/>
            <person name="Synnott J.M."/>
            <person name="Choo C."/>
            <person name="Paponov I."/>
            <person name="Finkler A."/>
            <person name="Soon Heng Tan C."/>
            <person name="Hutchins A.P."/>
            <person name="Weinmeier T."/>
            <person name="Rattei T."/>
            <person name="Chu J.S."/>
            <person name="Gimenez G."/>
            <person name="Irimia M."/>
            <person name="Rigden D.J."/>
            <person name="Fitzpatrick D.A."/>
            <person name="Lorenzo-Morales J."/>
            <person name="Bateman A."/>
            <person name="Chiu C.H."/>
            <person name="Tang P."/>
            <person name="Hegemann P."/>
            <person name="Fromm H."/>
            <person name="Raoult D."/>
            <person name="Greub G."/>
            <person name="Miranda-Saavedra D."/>
            <person name="Chen N."/>
            <person name="Nash P."/>
            <person name="Ginger M.L."/>
            <person name="Horn M."/>
            <person name="Schaap P."/>
            <person name="Caler L."/>
            <person name="Loftus B."/>
        </authorList>
    </citation>
    <scope>NUCLEOTIDE SEQUENCE [LARGE SCALE GENOMIC DNA]</scope>
    <source>
        <strain evidence="8 9">Neff</strain>
    </source>
</reference>
<dbReference type="Pfam" id="PF08498">
    <property type="entry name" value="Sterol_MT_C"/>
    <property type="match status" value="1"/>
</dbReference>
<proteinExistence type="inferred from homology"/>
<evidence type="ECO:0000313" key="8">
    <source>
        <dbReference type="EMBL" id="ELR14527.1"/>
    </source>
</evidence>
<evidence type="ECO:0000256" key="4">
    <source>
        <dbReference type="ARBA" id="ARBA00038188"/>
    </source>
</evidence>
<keyword evidence="3 5" id="KW-0949">S-adenosyl-L-methionine</keyword>
<dbReference type="GO" id="GO:0032259">
    <property type="term" value="P:methylation"/>
    <property type="evidence" value="ECO:0007669"/>
    <property type="project" value="UniProtKB-KW"/>
</dbReference>
<evidence type="ECO:0000256" key="3">
    <source>
        <dbReference type="ARBA" id="ARBA00022691"/>
    </source>
</evidence>
<dbReference type="RefSeq" id="XP_004336540.1">
    <property type="nucleotide sequence ID" value="XM_004336492.1"/>
</dbReference>
<dbReference type="GeneID" id="14915101"/>
<name>L8GNG7_ACACF</name>
<dbReference type="KEGG" id="acan:ACA1_193300"/>
<evidence type="ECO:0000313" key="9">
    <source>
        <dbReference type="Proteomes" id="UP000011083"/>
    </source>
</evidence>
<dbReference type="GO" id="GO:0003838">
    <property type="term" value="F:sterol 24-C-methyltransferase activity"/>
    <property type="evidence" value="ECO:0007669"/>
    <property type="project" value="TreeGrafter"/>
</dbReference>
<dbReference type="InterPro" id="IPR029063">
    <property type="entry name" value="SAM-dependent_MTases_sf"/>
</dbReference>
<dbReference type="PROSITE" id="PS51685">
    <property type="entry name" value="SAM_MT_ERG6_SMT"/>
    <property type="match status" value="1"/>
</dbReference>
<dbReference type="PANTHER" id="PTHR44068">
    <property type="entry name" value="ZGC:194242"/>
    <property type="match status" value="1"/>
</dbReference>
<evidence type="ECO:0000256" key="6">
    <source>
        <dbReference type="RuleBase" id="RU362025"/>
    </source>
</evidence>
<protein>
    <recommendedName>
        <fullName evidence="6">Methyltransferase</fullName>
        <ecNumber evidence="6">2.1.1.-</ecNumber>
    </recommendedName>
</protein>